<reference evidence="2" key="1">
    <citation type="submission" date="2015-07" db="EMBL/GenBank/DDBJ databases">
        <authorList>
            <consortium name="Consortium for Microbial Forensics and Genomics (microFORGE)"/>
            <person name="Knight B.M."/>
            <person name="Roberts D.P."/>
            <person name="Lin D."/>
            <person name="Hari K."/>
            <person name="Fletcher J."/>
            <person name="Melcher U."/>
            <person name="Blagden T."/>
            <person name="Winegar R.A."/>
        </authorList>
    </citation>
    <scope>NUCLEOTIDE SEQUENCE [LARGE SCALE GENOMIC DNA]</scope>
    <source>
        <strain evidence="2">DSM 23493</strain>
    </source>
</reference>
<dbReference type="OrthoDB" id="5429664at2"/>
<dbReference type="CDD" id="cd02019">
    <property type="entry name" value="NK"/>
    <property type="match status" value="1"/>
</dbReference>
<accession>A0A0K9FCN4</accession>
<organism evidence="1 2">
    <name type="scientific">Lysinibacillus xylanilyticus</name>
    <dbReference type="NCBI Taxonomy" id="582475"/>
    <lineage>
        <taxon>Bacteria</taxon>
        <taxon>Bacillati</taxon>
        <taxon>Bacillota</taxon>
        <taxon>Bacilli</taxon>
        <taxon>Bacillales</taxon>
        <taxon>Bacillaceae</taxon>
        <taxon>Lysinibacillus</taxon>
    </lineage>
</organism>
<protein>
    <submittedName>
        <fullName evidence="1">Uncharacterized protein</fullName>
    </submittedName>
</protein>
<name>A0A0K9FCN4_9BACI</name>
<comment type="caution">
    <text evidence="1">The sequence shown here is derived from an EMBL/GenBank/DDBJ whole genome shotgun (WGS) entry which is preliminary data.</text>
</comment>
<evidence type="ECO:0000313" key="2">
    <source>
        <dbReference type="Proteomes" id="UP000037326"/>
    </source>
</evidence>
<dbReference type="SUPFAM" id="SSF52540">
    <property type="entry name" value="P-loop containing nucleoside triphosphate hydrolases"/>
    <property type="match status" value="1"/>
</dbReference>
<dbReference type="AlphaFoldDB" id="A0A0K9FCN4"/>
<evidence type="ECO:0000313" key="1">
    <source>
        <dbReference type="EMBL" id="KMY32225.1"/>
    </source>
</evidence>
<proteinExistence type="predicted"/>
<gene>
    <name evidence="1" type="ORF">ACZ11_08735</name>
</gene>
<sequence>MNVYSLSGPSGTGKSTSALVFAHKIGVEALIDDGLLIVNGVKVAGISAKFEKNTITAVRRAIFTDDTHCEEVKKALDTYKVQSILLIGTSDKMTKTIARQLELGPIDKYYYVEDVRSQKEIAKARFIRQTQGKHVMPIPYRQVEQNFFKRLVQRGIEIFTSKREKIGETTIVRPDFQQEYIDIGKHVYVQLLTYCCAKQDIVHKVEHVQFVLGDLAQATITLQLKLPINYSLPDRLYALQKMIQDEFHQHFGYELDAIHLHIKSVEFKRKS</sequence>
<dbReference type="GeneID" id="96598342"/>
<dbReference type="InterPro" id="IPR027417">
    <property type="entry name" value="P-loop_NTPase"/>
</dbReference>
<dbReference type="RefSeq" id="WP_049665359.1">
    <property type="nucleotide sequence ID" value="NZ_LFXJ01000005.1"/>
</dbReference>
<dbReference type="Proteomes" id="UP000037326">
    <property type="component" value="Unassembled WGS sequence"/>
</dbReference>
<dbReference type="PATRIC" id="fig|582475.4.peg.1290"/>
<dbReference type="EMBL" id="LFXJ01000005">
    <property type="protein sequence ID" value="KMY32225.1"/>
    <property type="molecule type" value="Genomic_DNA"/>
</dbReference>